<reference evidence="1 2" key="2">
    <citation type="journal article" date="2017" name="Front. Plant Sci.">
        <title>Gene Classification and Mining of Molecular Markers Useful in Red Clover (Trifolium pratense) Breeding.</title>
        <authorList>
            <person name="Istvanek J."/>
            <person name="Dluhosova J."/>
            <person name="Dluhos P."/>
            <person name="Patkova L."/>
            <person name="Nedelnik J."/>
            <person name="Repkova J."/>
        </authorList>
    </citation>
    <scope>NUCLEOTIDE SEQUENCE [LARGE SCALE GENOMIC DNA]</scope>
    <source>
        <strain evidence="2">cv. Tatra</strain>
        <tissue evidence="1">Young leaves</tissue>
    </source>
</reference>
<accession>A0A2K3KBQ8</accession>
<reference evidence="1 2" key="1">
    <citation type="journal article" date="2014" name="Am. J. Bot.">
        <title>Genome assembly and annotation for red clover (Trifolium pratense; Fabaceae).</title>
        <authorList>
            <person name="Istvanek J."/>
            <person name="Jaros M."/>
            <person name="Krenek A."/>
            <person name="Repkova J."/>
        </authorList>
    </citation>
    <scope>NUCLEOTIDE SEQUENCE [LARGE SCALE GENOMIC DNA]</scope>
    <source>
        <strain evidence="2">cv. Tatra</strain>
        <tissue evidence="1">Young leaves</tissue>
    </source>
</reference>
<dbReference type="AlphaFoldDB" id="A0A2K3KBQ8"/>
<gene>
    <name evidence="1" type="ORF">L195_g061764</name>
</gene>
<sequence>MPGLTIGDTIPDLQVDTTQGKIKLHQFCSDTWTILFSHP</sequence>
<evidence type="ECO:0000313" key="1">
    <source>
        <dbReference type="EMBL" id="PNX63708.1"/>
    </source>
</evidence>
<comment type="caution">
    <text evidence="1">The sequence shown here is derived from an EMBL/GenBank/DDBJ whole genome shotgun (WGS) entry which is preliminary data.</text>
</comment>
<dbReference type="Proteomes" id="UP000236291">
    <property type="component" value="Unassembled WGS sequence"/>
</dbReference>
<organism evidence="1 2">
    <name type="scientific">Trifolium pratense</name>
    <name type="common">Red clover</name>
    <dbReference type="NCBI Taxonomy" id="57577"/>
    <lineage>
        <taxon>Eukaryota</taxon>
        <taxon>Viridiplantae</taxon>
        <taxon>Streptophyta</taxon>
        <taxon>Embryophyta</taxon>
        <taxon>Tracheophyta</taxon>
        <taxon>Spermatophyta</taxon>
        <taxon>Magnoliopsida</taxon>
        <taxon>eudicotyledons</taxon>
        <taxon>Gunneridae</taxon>
        <taxon>Pentapetalae</taxon>
        <taxon>rosids</taxon>
        <taxon>fabids</taxon>
        <taxon>Fabales</taxon>
        <taxon>Fabaceae</taxon>
        <taxon>Papilionoideae</taxon>
        <taxon>50 kb inversion clade</taxon>
        <taxon>NPAAA clade</taxon>
        <taxon>Hologalegina</taxon>
        <taxon>IRL clade</taxon>
        <taxon>Trifolieae</taxon>
        <taxon>Trifolium</taxon>
    </lineage>
</organism>
<dbReference type="EMBL" id="ASHM01157965">
    <property type="protein sequence ID" value="PNX63708.1"/>
    <property type="molecule type" value="Genomic_DNA"/>
</dbReference>
<proteinExistence type="predicted"/>
<dbReference type="SUPFAM" id="SSF52833">
    <property type="entry name" value="Thioredoxin-like"/>
    <property type="match status" value="1"/>
</dbReference>
<feature type="non-terminal residue" evidence="1">
    <location>
        <position position="39"/>
    </location>
</feature>
<protein>
    <submittedName>
        <fullName evidence="1">1-cys peroxiredoxin-like protein</fullName>
    </submittedName>
</protein>
<dbReference type="InterPro" id="IPR036249">
    <property type="entry name" value="Thioredoxin-like_sf"/>
</dbReference>
<dbReference type="STRING" id="57577.A0A2K3KBQ8"/>
<dbReference type="ExpressionAtlas" id="A0A2K3KBQ8">
    <property type="expression patterns" value="baseline"/>
</dbReference>
<dbReference type="Gene3D" id="3.40.30.10">
    <property type="entry name" value="Glutaredoxin"/>
    <property type="match status" value="1"/>
</dbReference>
<name>A0A2K3KBQ8_TRIPR</name>
<evidence type="ECO:0000313" key="2">
    <source>
        <dbReference type="Proteomes" id="UP000236291"/>
    </source>
</evidence>